<evidence type="ECO:0000256" key="1">
    <source>
        <dbReference type="SAM" id="MobiDB-lite"/>
    </source>
</evidence>
<feature type="region of interest" description="Disordered" evidence="1">
    <location>
        <begin position="186"/>
        <end position="206"/>
    </location>
</feature>
<organism evidence="3 4">
    <name type="scientific">Natrinema salsiterrestre</name>
    <dbReference type="NCBI Taxonomy" id="2950540"/>
    <lineage>
        <taxon>Archaea</taxon>
        <taxon>Methanobacteriati</taxon>
        <taxon>Methanobacteriota</taxon>
        <taxon>Stenosarchaea group</taxon>
        <taxon>Halobacteria</taxon>
        <taxon>Halobacteriales</taxon>
        <taxon>Natrialbaceae</taxon>
        <taxon>Natrinema</taxon>
    </lineage>
</organism>
<dbReference type="AlphaFoldDB" id="A0A9Q4L0P0"/>
<keyword evidence="4" id="KW-1185">Reference proteome</keyword>
<evidence type="ECO:0000313" key="3">
    <source>
        <dbReference type="EMBL" id="MDF9745359.1"/>
    </source>
</evidence>
<feature type="domain" description="Heme NO-binding" evidence="2">
    <location>
        <begin position="2"/>
        <end position="160"/>
    </location>
</feature>
<accession>A0A9Q4L0P0</accession>
<protein>
    <submittedName>
        <fullName evidence="3">Heme NO-binding domain-containing protein</fullName>
    </submittedName>
</protein>
<dbReference type="RefSeq" id="WP_277520837.1">
    <property type="nucleotide sequence ID" value="NZ_JAMQOT010000002.1"/>
</dbReference>
<dbReference type="Pfam" id="PF07700">
    <property type="entry name" value="HNOB"/>
    <property type="match status" value="1"/>
</dbReference>
<sequence>MHGIIFVGLKEFVVDTYDRPTWDRIREGGGVEGKRYTPVASYPDAELLALVEAAVEISGVEEPRLLRSFGRYVVPTLVDMYGVYIDESWTWLELIENVEETIHQALRTGDSLAYEPPAIAATRIDDGVALVTYGSARELCDVAIGLVEGIGDYDDESLEVYERRCMHEGASQCEIVAVDSTTTRRRANRLIDRETDGNETSAGSNH</sequence>
<reference evidence="3" key="1">
    <citation type="submission" date="2022-06" db="EMBL/GenBank/DDBJ databases">
        <title>Natrinema sp. a new haloarchaeum isolate from saline soil.</title>
        <authorList>
            <person name="Strakova D."/>
            <person name="Galisteo C."/>
            <person name="Sanchez-Porro C."/>
            <person name="Ventosa A."/>
        </authorList>
    </citation>
    <scope>NUCLEOTIDE SEQUENCE</scope>
    <source>
        <strain evidence="3">S1CR25-10</strain>
    </source>
</reference>
<dbReference type="Proteomes" id="UP001154061">
    <property type="component" value="Unassembled WGS sequence"/>
</dbReference>
<proteinExistence type="predicted"/>
<dbReference type="GO" id="GO:0020037">
    <property type="term" value="F:heme binding"/>
    <property type="evidence" value="ECO:0007669"/>
    <property type="project" value="InterPro"/>
</dbReference>
<dbReference type="InterPro" id="IPR038158">
    <property type="entry name" value="H-NOX_domain_sf"/>
</dbReference>
<dbReference type="EMBL" id="JAMQOT010000002">
    <property type="protein sequence ID" value="MDF9745359.1"/>
    <property type="molecule type" value="Genomic_DNA"/>
</dbReference>
<comment type="caution">
    <text evidence="3">The sequence shown here is derived from an EMBL/GenBank/DDBJ whole genome shotgun (WGS) entry which is preliminary data.</text>
</comment>
<evidence type="ECO:0000259" key="2">
    <source>
        <dbReference type="Pfam" id="PF07700"/>
    </source>
</evidence>
<dbReference type="InterPro" id="IPR011644">
    <property type="entry name" value="Heme_NO-bd"/>
</dbReference>
<dbReference type="SUPFAM" id="SSF111126">
    <property type="entry name" value="Ligand-binding domain in the NO signalling and Golgi transport"/>
    <property type="match status" value="1"/>
</dbReference>
<name>A0A9Q4L0P0_9EURY</name>
<dbReference type="InterPro" id="IPR024096">
    <property type="entry name" value="NO_sig/Golgi_transp_ligand-bd"/>
</dbReference>
<gene>
    <name evidence="3" type="ORF">NDI89_07155</name>
</gene>
<dbReference type="Gene3D" id="3.90.1520.10">
    <property type="entry name" value="H-NOX domain"/>
    <property type="match status" value="1"/>
</dbReference>
<evidence type="ECO:0000313" key="4">
    <source>
        <dbReference type="Proteomes" id="UP001154061"/>
    </source>
</evidence>